<organism evidence="3 4">
    <name type="scientific">Aurantiacibacter rhizosphaerae</name>
    <dbReference type="NCBI Taxonomy" id="2691582"/>
    <lineage>
        <taxon>Bacteria</taxon>
        <taxon>Pseudomonadati</taxon>
        <taxon>Pseudomonadota</taxon>
        <taxon>Alphaproteobacteria</taxon>
        <taxon>Sphingomonadales</taxon>
        <taxon>Erythrobacteraceae</taxon>
        <taxon>Aurantiacibacter</taxon>
    </lineage>
</organism>
<evidence type="ECO:0000259" key="2">
    <source>
        <dbReference type="Pfam" id="PF07811"/>
    </source>
</evidence>
<gene>
    <name evidence="3" type="ORF">GRF63_12140</name>
</gene>
<keyword evidence="1" id="KW-0472">Membrane</keyword>
<dbReference type="EMBL" id="WUBR01000002">
    <property type="protein sequence ID" value="MWV28656.1"/>
    <property type="molecule type" value="Genomic_DNA"/>
</dbReference>
<comment type="caution">
    <text evidence="3">The sequence shown here is derived from an EMBL/GenBank/DDBJ whole genome shotgun (WGS) entry which is preliminary data.</text>
</comment>
<evidence type="ECO:0000313" key="4">
    <source>
        <dbReference type="Proteomes" id="UP000461409"/>
    </source>
</evidence>
<proteinExistence type="predicted"/>
<reference evidence="3 4" key="2">
    <citation type="submission" date="2020-02" db="EMBL/GenBank/DDBJ databases">
        <title>Erythrobacter dongmakensis sp. nov., isolated from a tidal mudflat.</title>
        <authorList>
            <person name="Kim I.S."/>
        </authorList>
    </citation>
    <scope>NUCLEOTIDE SEQUENCE [LARGE SCALE GENOMIC DNA]</scope>
    <source>
        <strain evidence="3 4">GH3-10</strain>
    </source>
</reference>
<dbReference type="Pfam" id="PF07811">
    <property type="entry name" value="TadE"/>
    <property type="match status" value="1"/>
</dbReference>
<sequence length="201" mass="21515">MTGAGNLKALAADLRRDESGVTVVEFALIAPTFLLLLMGTLDIGQMVYAQSVLNGAVQVAARDASLEGGDTDAADALVLERVKGIMPGVELKTSRTSYYDFADIERAEQWNDADDNGICDDGEAYVDENRNGQWDDDIGVSGNGGANDVVIYSVEATYEPMIKVPFLKKAWQSRTLSTSALKKNQPFANQSGYSSQAGTCS</sequence>
<name>A0A844XF72_9SPHN</name>
<evidence type="ECO:0000256" key="1">
    <source>
        <dbReference type="SAM" id="Phobius"/>
    </source>
</evidence>
<protein>
    <submittedName>
        <fullName evidence="3">Pilus assembly protein</fullName>
    </submittedName>
</protein>
<dbReference type="AlphaFoldDB" id="A0A844XF72"/>
<accession>A0A844XF72</accession>
<dbReference type="InterPro" id="IPR012495">
    <property type="entry name" value="TadE-like_dom"/>
</dbReference>
<evidence type="ECO:0000313" key="3">
    <source>
        <dbReference type="EMBL" id="MWV28656.1"/>
    </source>
</evidence>
<feature type="domain" description="TadE-like" evidence="2">
    <location>
        <begin position="20"/>
        <end position="62"/>
    </location>
</feature>
<reference evidence="3 4" key="1">
    <citation type="submission" date="2019-12" db="EMBL/GenBank/DDBJ databases">
        <authorList>
            <person name="Lee S.D."/>
        </authorList>
    </citation>
    <scope>NUCLEOTIDE SEQUENCE [LARGE SCALE GENOMIC DNA]</scope>
    <source>
        <strain evidence="3 4">GH3-10</strain>
    </source>
</reference>
<keyword evidence="1" id="KW-1133">Transmembrane helix</keyword>
<dbReference type="Proteomes" id="UP000461409">
    <property type="component" value="Unassembled WGS sequence"/>
</dbReference>
<keyword evidence="4" id="KW-1185">Reference proteome</keyword>
<dbReference type="RefSeq" id="WP_160486230.1">
    <property type="nucleotide sequence ID" value="NZ_WUBR01000002.1"/>
</dbReference>
<keyword evidence="1" id="KW-0812">Transmembrane</keyword>
<feature type="transmembrane region" description="Helical" evidence="1">
    <location>
        <begin position="20"/>
        <end position="41"/>
    </location>
</feature>